<dbReference type="InterPro" id="IPR027396">
    <property type="entry name" value="DsrEFH-like"/>
</dbReference>
<dbReference type="InterPro" id="IPR003787">
    <property type="entry name" value="Sulphur_relay_DsrE/F-like"/>
</dbReference>
<feature type="chain" id="PRO_5013252788" evidence="1">
    <location>
        <begin position="24"/>
        <end position="151"/>
    </location>
</feature>
<gene>
    <name evidence="2" type="ORF">B1812_16225</name>
</gene>
<dbReference type="EMBL" id="CP019948">
    <property type="protein sequence ID" value="ARN82374.1"/>
    <property type="molecule type" value="Genomic_DNA"/>
</dbReference>
<sequence>MKLLASGVFAAILMIVGYPFANAAPVGYYQDQKVVYHNDGGSPDNAAYFKRMLNTISNHIEAIGKEHVEIRVVDHSSGVELFQMAKTDKELASRLDRLREEGVRFLICANTLKERQIDWHELYGVKEEDIVPSSAAELARLQRMGFVYIHL</sequence>
<dbReference type="PANTHER" id="PTHR37691">
    <property type="entry name" value="BLR3518 PROTEIN"/>
    <property type="match status" value="1"/>
</dbReference>
<dbReference type="KEGG" id="mbry:B1812_16225"/>
<dbReference type="SUPFAM" id="SSF75169">
    <property type="entry name" value="DsrEFH-like"/>
    <property type="match status" value="1"/>
</dbReference>
<feature type="signal peptide" evidence="1">
    <location>
        <begin position="1"/>
        <end position="23"/>
    </location>
</feature>
<dbReference type="STRING" id="655015.B1812_16225"/>
<dbReference type="Pfam" id="PF02635">
    <property type="entry name" value="DsrE"/>
    <property type="match status" value="1"/>
</dbReference>
<dbReference type="OrthoDB" id="14053at2"/>
<evidence type="ECO:0000313" key="2">
    <source>
        <dbReference type="EMBL" id="ARN82374.1"/>
    </source>
</evidence>
<dbReference type="PANTHER" id="PTHR37691:SF1">
    <property type="entry name" value="BLR3518 PROTEIN"/>
    <property type="match status" value="1"/>
</dbReference>
<dbReference type="Proteomes" id="UP000193978">
    <property type="component" value="Chromosome"/>
</dbReference>
<keyword evidence="1" id="KW-0732">Signal</keyword>
<evidence type="ECO:0000256" key="1">
    <source>
        <dbReference type="SAM" id="SignalP"/>
    </source>
</evidence>
<proteinExistence type="predicted"/>
<keyword evidence="3" id="KW-1185">Reference proteome</keyword>
<accession>A0A1W6MXS2</accession>
<dbReference type="AlphaFoldDB" id="A0A1W6MXS2"/>
<evidence type="ECO:0000313" key="3">
    <source>
        <dbReference type="Proteomes" id="UP000193978"/>
    </source>
</evidence>
<reference evidence="2 3" key="1">
    <citation type="submission" date="2017-02" db="EMBL/GenBank/DDBJ databases">
        <authorList>
            <person name="Peterson S.W."/>
        </authorList>
    </citation>
    <scope>NUCLEOTIDE SEQUENCE [LARGE SCALE GENOMIC DNA]</scope>
    <source>
        <strain evidence="2 3">S285</strain>
    </source>
</reference>
<dbReference type="Gene3D" id="3.40.1260.10">
    <property type="entry name" value="DsrEFH-like"/>
    <property type="match status" value="1"/>
</dbReference>
<name>A0A1W6MXS2_9HYPH</name>
<protein>
    <submittedName>
        <fullName evidence="2">Uncharacterized protein</fullName>
    </submittedName>
</protein>
<organism evidence="2 3">
    <name type="scientific">Methylocystis bryophila</name>
    <dbReference type="NCBI Taxonomy" id="655015"/>
    <lineage>
        <taxon>Bacteria</taxon>
        <taxon>Pseudomonadati</taxon>
        <taxon>Pseudomonadota</taxon>
        <taxon>Alphaproteobacteria</taxon>
        <taxon>Hyphomicrobiales</taxon>
        <taxon>Methylocystaceae</taxon>
        <taxon>Methylocystis</taxon>
    </lineage>
</organism>